<dbReference type="EMBL" id="CP158357">
    <property type="protein sequence ID" value="XBX78397.1"/>
    <property type="molecule type" value="Genomic_DNA"/>
</dbReference>
<gene>
    <name evidence="1" type="ORF">ABS642_21245</name>
</gene>
<protein>
    <submittedName>
        <fullName evidence="1">Uncharacterized protein</fullName>
    </submittedName>
</protein>
<sequence>MRVNFGSDGTAEVSEIGVFDAFSVDAGGRSLEQIDSLLRGASAGRVTEGRAEVAIRFVLSQAGPRAVTSEWRDGFDEMVAFARSKQWISPDQSSIIAHIENAASA</sequence>
<name>A0AAU7VVA8_9MICO</name>
<dbReference type="RefSeq" id="WP_350351665.1">
    <property type="nucleotide sequence ID" value="NZ_CP158357.1"/>
</dbReference>
<organism evidence="1">
    <name type="scientific">Microbacterium sp. A8/3-1</name>
    <dbReference type="NCBI Taxonomy" id="3160749"/>
    <lineage>
        <taxon>Bacteria</taxon>
        <taxon>Bacillati</taxon>
        <taxon>Actinomycetota</taxon>
        <taxon>Actinomycetes</taxon>
        <taxon>Micrococcales</taxon>
        <taxon>Microbacteriaceae</taxon>
        <taxon>Microbacterium</taxon>
    </lineage>
</organism>
<dbReference type="AlphaFoldDB" id="A0AAU7VVA8"/>
<evidence type="ECO:0000313" key="1">
    <source>
        <dbReference type="EMBL" id="XBX78397.1"/>
    </source>
</evidence>
<reference evidence="1" key="1">
    <citation type="submission" date="2024-06" db="EMBL/GenBank/DDBJ databases">
        <title>Draft genome sequence of Microbacterium sp. strain A8/3-1, isolated from Oxytropis tragacanthoides Fisch. ex DC. Root nodules in the Altai region of Russia.</title>
        <authorList>
            <person name="Sazanova A."/>
            <person name="Guro P."/>
            <person name="Kuznetsova I."/>
            <person name="Belimov A."/>
            <person name="Safronova V."/>
        </authorList>
    </citation>
    <scope>NUCLEOTIDE SEQUENCE</scope>
    <source>
        <strain evidence="1">A8/3-1</strain>
    </source>
</reference>
<proteinExistence type="predicted"/>
<accession>A0AAU7VVA8</accession>